<keyword evidence="2" id="KW-0645">Protease</keyword>
<dbReference type="PIRSF" id="PIRSF001134">
    <property type="entry name" value="Streptogrisin"/>
    <property type="match status" value="1"/>
</dbReference>
<keyword evidence="4" id="KW-0720">Serine protease</keyword>
<dbReference type="Proteomes" id="UP000186883">
    <property type="component" value="Unassembled WGS sequence"/>
</dbReference>
<dbReference type="Gene3D" id="2.40.10.10">
    <property type="entry name" value="Trypsin-like serine proteases"/>
    <property type="match status" value="2"/>
</dbReference>
<dbReference type="InterPro" id="IPR035070">
    <property type="entry name" value="Streptogrisin_prodomain"/>
</dbReference>
<feature type="active site" description="Charge relay system" evidence="6">
    <location>
        <position position="333"/>
    </location>
</feature>
<feature type="chain" id="PRO_5010636970" evidence="8">
    <location>
        <begin position="28"/>
        <end position="389"/>
    </location>
</feature>
<feature type="active site" description="Charge relay system" evidence="6">
    <location>
        <position position="250"/>
    </location>
</feature>
<evidence type="ECO:0000256" key="5">
    <source>
        <dbReference type="ARBA" id="ARBA00023157"/>
    </source>
</evidence>
<dbReference type="Pfam" id="PF00089">
    <property type="entry name" value="Trypsin"/>
    <property type="match status" value="1"/>
</dbReference>
<evidence type="ECO:0000256" key="8">
    <source>
        <dbReference type="SAM" id="SignalP"/>
    </source>
</evidence>
<evidence type="ECO:0000313" key="11">
    <source>
        <dbReference type="EMBL" id="OKA11342.1"/>
    </source>
</evidence>
<dbReference type="InterPro" id="IPR001254">
    <property type="entry name" value="Trypsin_dom"/>
</dbReference>
<comment type="similarity">
    <text evidence="1">Belongs to the peptidase S1 family.</text>
</comment>
<proteinExistence type="inferred from homology"/>
<dbReference type="GO" id="GO:0006508">
    <property type="term" value="P:proteolysis"/>
    <property type="evidence" value="ECO:0007669"/>
    <property type="project" value="UniProtKB-KW"/>
</dbReference>
<dbReference type="SUPFAM" id="SSF50494">
    <property type="entry name" value="Trypsin-like serine proteases"/>
    <property type="match status" value="1"/>
</dbReference>
<dbReference type="EMBL" id="LQCI01000027">
    <property type="protein sequence ID" value="KZB82965.1"/>
    <property type="molecule type" value="Genomic_DNA"/>
</dbReference>
<feature type="disulfide bond" evidence="7">
    <location>
        <begin position="327"/>
        <end position="357"/>
    </location>
</feature>
<evidence type="ECO:0000256" key="2">
    <source>
        <dbReference type="ARBA" id="ARBA00022670"/>
    </source>
</evidence>
<reference evidence="10 12" key="1">
    <citation type="submission" date="2015-12" db="EMBL/GenBank/DDBJ databases">
        <title>Amycolatopsis regifaucium genome sequencing and assembly.</title>
        <authorList>
            <person name="Mayilraj S."/>
        </authorList>
    </citation>
    <scope>NUCLEOTIDE SEQUENCE [LARGE SCALE GENOMIC DNA]</scope>
    <source>
        <strain evidence="10 12">GY080</strain>
    </source>
</reference>
<protein>
    <submittedName>
        <fullName evidence="10">Peptidase S1</fullName>
    </submittedName>
</protein>
<keyword evidence="5 7" id="KW-1015">Disulfide bond</keyword>
<feature type="domain" description="Peptidase S1" evidence="9">
    <location>
        <begin position="214"/>
        <end position="354"/>
    </location>
</feature>
<dbReference type="RefSeq" id="WP_061983746.1">
    <property type="nucleotide sequence ID" value="NZ_FOPQ01000004.1"/>
</dbReference>
<evidence type="ECO:0000256" key="3">
    <source>
        <dbReference type="ARBA" id="ARBA00022801"/>
    </source>
</evidence>
<dbReference type="InterPro" id="IPR043504">
    <property type="entry name" value="Peptidase_S1_PA_chymotrypsin"/>
</dbReference>
<feature type="disulfide bond" evidence="7">
    <location>
        <begin position="202"/>
        <end position="223"/>
    </location>
</feature>
<evidence type="ECO:0000259" key="9">
    <source>
        <dbReference type="Pfam" id="PF00089"/>
    </source>
</evidence>
<dbReference type="PRINTS" id="PR00861">
    <property type="entry name" value="ALYTICPTASE"/>
</dbReference>
<evidence type="ECO:0000313" key="12">
    <source>
        <dbReference type="Proteomes" id="UP000076321"/>
    </source>
</evidence>
<name>A0A154MEP1_9PSEU</name>
<dbReference type="InterPro" id="IPR001316">
    <property type="entry name" value="Pept_S1A_streptogrisin"/>
</dbReference>
<evidence type="ECO:0000256" key="4">
    <source>
        <dbReference type="ARBA" id="ARBA00022825"/>
    </source>
</evidence>
<dbReference type="EMBL" id="LOBU02000001">
    <property type="protein sequence ID" value="OKA11342.1"/>
    <property type="molecule type" value="Genomic_DNA"/>
</dbReference>
<evidence type="ECO:0000313" key="13">
    <source>
        <dbReference type="Proteomes" id="UP000186883"/>
    </source>
</evidence>
<gene>
    <name evidence="11" type="ORF">ATP06_0200280</name>
    <name evidence="10" type="ORF">AVL48_37030</name>
</gene>
<dbReference type="GO" id="GO:0004252">
    <property type="term" value="F:serine-type endopeptidase activity"/>
    <property type="evidence" value="ECO:0007669"/>
    <property type="project" value="InterPro"/>
</dbReference>
<accession>A0A154MEP1</accession>
<dbReference type="InterPro" id="IPR009003">
    <property type="entry name" value="Peptidase_S1_PA"/>
</dbReference>
<dbReference type="Proteomes" id="UP000076321">
    <property type="component" value="Unassembled WGS sequence"/>
</dbReference>
<sequence length="389" mass="39762">MRIRGPVMLTLLSVCAGIGAIAVPAAAAPTQPSTAYDQTMLETLAATLRISPLQAAQKLDHEKNLISSLENIRARGLRTDGAFFDDAGALVVNAADAGSAQALRSAGLTPRTAVRGEKALDALSARVGDVIGAAVTQVQSWGPELAADQVVVTVAPGADRALVRRLSALSGVTVRTGIANGNTTQADVIPGQIMDLDPGTNCSLGFPGTTSDGDNVLLTAGHCVEGNPDILNRDGVHIGRGVATEFPSADMGLMDIDDEDTGRGYVDTRKGTTVRITGSSKAPVGTTLCKAGNTTGWTCGKITAYNQTVRYSGESVATKGLAKSTVCTEGGDSGGAYIAGNTAQGMTSGGPDDGHDCGYNQGSNATGSYSYYQPVVDAAYNYGVTLTRS</sequence>
<dbReference type="OrthoDB" id="8781117at2"/>
<feature type="active site" description="Charge relay system" evidence="6">
    <location>
        <position position="222"/>
    </location>
</feature>
<dbReference type="CDD" id="cd21112">
    <property type="entry name" value="alphaLP-like"/>
    <property type="match status" value="1"/>
</dbReference>
<organism evidence="10 12">
    <name type="scientific">Amycolatopsis regifaucium</name>
    <dbReference type="NCBI Taxonomy" id="546365"/>
    <lineage>
        <taxon>Bacteria</taxon>
        <taxon>Bacillati</taxon>
        <taxon>Actinomycetota</taxon>
        <taxon>Actinomycetes</taxon>
        <taxon>Pseudonocardiales</taxon>
        <taxon>Pseudonocardiaceae</taxon>
        <taxon>Amycolatopsis</taxon>
    </lineage>
</organism>
<comment type="caution">
    <text evidence="10">The sequence shown here is derived from an EMBL/GenBank/DDBJ whole genome shotgun (WGS) entry which is preliminary data.</text>
</comment>
<dbReference type="Gene3D" id="3.30.300.50">
    <property type="match status" value="1"/>
</dbReference>
<evidence type="ECO:0000256" key="1">
    <source>
        <dbReference type="ARBA" id="ARBA00007664"/>
    </source>
</evidence>
<keyword evidence="13" id="KW-1185">Reference proteome</keyword>
<feature type="signal peptide" evidence="8">
    <location>
        <begin position="1"/>
        <end position="27"/>
    </location>
</feature>
<keyword evidence="3" id="KW-0378">Hydrolase</keyword>
<reference evidence="11 13" key="2">
    <citation type="submission" date="2016-11" db="EMBL/GenBank/DDBJ databases">
        <title>Genome sequencing of Amycolatopsis regifaucium.</title>
        <authorList>
            <person name="Mayilraj S."/>
            <person name="Kaur N."/>
        </authorList>
    </citation>
    <scope>NUCLEOTIDE SEQUENCE [LARGE SCALE GENOMIC DNA]</scope>
    <source>
        <strain evidence="11 13">GY080</strain>
    </source>
</reference>
<evidence type="ECO:0000256" key="6">
    <source>
        <dbReference type="PIRSR" id="PIRSR001134-1"/>
    </source>
</evidence>
<feature type="disulfide bond" evidence="7">
    <location>
        <begin position="289"/>
        <end position="299"/>
    </location>
</feature>
<dbReference type="AlphaFoldDB" id="A0A154MEP1"/>
<evidence type="ECO:0000256" key="7">
    <source>
        <dbReference type="PIRSR" id="PIRSR001134-2"/>
    </source>
</evidence>
<evidence type="ECO:0000313" key="10">
    <source>
        <dbReference type="EMBL" id="KZB82965.1"/>
    </source>
</evidence>
<keyword evidence="8" id="KW-0732">Signal</keyword>